<organism evidence="9 10">
    <name type="scientific">Brenthis ino</name>
    <name type="common">lesser marbled fritillary</name>
    <dbReference type="NCBI Taxonomy" id="405034"/>
    <lineage>
        <taxon>Eukaryota</taxon>
        <taxon>Metazoa</taxon>
        <taxon>Ecdysozoa</taxon>
        <taxon>Arthropoda</taxon>
        <taxon>Hexapoda</taxon>
        <taxon>Insecta</taxon>
        <taxon>Pterygota</taxon>
        <taxon>Neoptera</taxon>
        <taxon>Endopterygota</taxon>
        <taxon>Lepidoptera</taxon>
        <taxon>Glossata</taxon>
        <taxon>Ditrysia</taxon>
        <taxon>Papilionoidea</taxon>
        <taxon>Nymphalidae</taxon>
        <taxon>Heliconiinae</taxon>
        <taxon>Argynnini</taxon>
        <taxon>Brenthis</taxon>
    </lineage>
</organism>
<feature type="domain" description="C2H2-type" evidence="8">
    <location>
        <begin position="89"/>
        <end position="117"/>
    </location>
</feature>
<evidence type="ECO:0000256" key="6">
    <source>
        <dbReference type="ARBA" id="ARBA00023242"/>
    </source>
</evidence>
<dbReference type="Gene3D" id="3.30.160.60">
    <property type="entry name" value="Classic Zinc Finger"/>
    <property type="match status" value="1"/>
</dbReference>
<dbReference type="PANTHER" id="PTHR24394:SF44">
    <property type="entry name" value="ZINC FINGER PROTEIN 271-LIKE"/>
    <property type="match status" value="1"/>
</dbReference>
<evidence type="ECO:0000256" key="7">
    <source>
        <dbReference type="PROSITE-ProRule" id="PRU00042"/>
    </source>
</evidence>
<sequence>MAYVKSVRTDTEENKAEFKRTSSLNKYFLCHYCNKKITTKHGMRKHVLVCLSDRTCSWCKIVFKNRGNLVTHAFYIHDDKNIKNPDVRNTCIICAKHFSNSAGLKYHIRREHYNLKAKIPLSINKRVNEVWFEKVLNSQSVVEIKKVSHNLLLIRKCEENIPESIQECEEILDLTQFYPTGKRSHLITCDICNMKVLKRTFKKHYEERHSKVERHHCKVCNISFKRSYFFARHECNKPRRRKRRMNIHISKVESLTPVSV</sequence>
<evidence type="ECO:0000259" key="8">
    <source>
        <dbReference type="PROSITE" id="PS50157"/>
    </source>
</evidence>
<gene>
    <name evidence="9" type="ORF">BINO364_LOCUS16063</name>
</gene>
<evidence type="ECO:0000313" key="9">
    <source>
        <dbReference type="EMBL" id="CAH0731158.1"/>
    </source>
</evidence>
<dbReference type="OrthoDB" id="7437528at2759"/>
<keyword evidence="5" id="KW-0862">Zinc</keyword>
<dbReference type="AlphaFoldDB" id="A0A8J9VUX6"/>
<keyword evidence="4 7" id="KW-0863">Zinc-finger</keyword>
<name>A0A8J9VUX6_9NEOP</name>
<dbReference type="InterPro" id="IPR013087">
    <property type="entry name" value="Znf_C2H2_type"/>
</dbReference>
<dbReference type="InterPro" id="IPR036236">
    <property type="entry name" value="Znf_C2H2_sf"/>
</dbReference>
<keyword evidence="2" id="KW-0479">Metal-binding</keyword>
<comment type="subcellular location">
    <subcellularLocation>
        <location evidence="1">Nucleus</location>
    </subcellularLocation>
</comment>
<evidence type="ECO:0000256" key="2">
    <source>
        <dbReference type="ARBA" id="ARBA00022723"/>
    </source>
</evidence>
<evidence type="ECO:0000313" key="10">
    <source>
        <dbReference type="Proteomes" id="UP000838878"/>
    </source>
</evidence>
<dbReference type="PROSITE" id="PS50157">
    <property type="entry name" value="ZINC_FINGER_C2H2_2"/>
    <property type="match status" value="1"/>
</dbReference>
<dbReference type="SUPFAM" id="SSF57667">
    <property type="entry name" value="beta-beta-alpha zinc fingers"/>
    <property type="match status" value="1"/>
</dbReference>
<keyword evidence="3" id="KW-0677">Repeat</keyword>
<accession>A0A8J9VUX6</accession>
<evidence type="ECO:0000256" key="3">
    <source>
        <dbReference type="ARBA" id="ARBA00022737"/>
    </source>
</evidence>
<evidence type="ECO:0000256" key="1">
    <source>
        <dbReference type="ARBA" id="ARBA00004123"/>
    </source>
</evidence>
<keyword evidence="6" id="KW-0539">Nucleus</keyword>
<reference evidence="9" key="1">
    <citation type="submission" date="2021-12" db="EMBL/GenBank/DDBJ databases">
        <authorList>
            <person name="Martin H S."/>
        </authorList>
    </citation>
    <scope>NUCLEOTIDE SEQUENCE</scope>
</reference>
<proteinExistence type="predicted"/>
<protein>
    <recommendedName>
        <fullName evidence="8">C2H2-type domain-containing protein</fullName>
    </recommendedName>
</protein>
<dbReference type="EMBL" id="OV170229">
    <property type="protein sequence ID" value="CAH0731158.1"/>
    <property type="molecule type" value="Genomic_DNA"/>
</dbReference>
<dbReference type="Proteomes" id="UP000838878">
    <property type="component" value="Chromosome 9"/>
</dbReference>
<dbReference type="GO" id="GO:0005634">
    <property type="term" value="C:nucleus"/>
    <property type="evidence" value="ECO:0007669"/>
    <property type="project" value="UniProtKB-SubCell"/>
</dbReference>
<evidence type="ECO:0000256" key="5">
    <source>
        <dbReference type="ARBA" id="ARBA00022833"/>
    </source>
</evidence>
<evidence type="ECO:0000256" key="4">
    <source>
        <dbReference type="ARBA" id="ARBA00022771"/>
    </source>
</evidence>
<dbReference type="GO" id="GO:0008270">
    <property type="term" value="F:zinc ion binding"/>
    <property type="evidence" value="ECO:0007669"/>
    <property type="project" value="UniProtKB-KW"/>
</dbReference>
<feature type="non-terminal residue" evidence="9">
    <location>
        <position position="260"/>
    </location>
</feature>
<keyword evidence="10" id="KW-1185">Reference proteome</keyword>
<dbReference type="PROSITE" id="PS00028">
    <property type="entry name" value="ZINC_FINGER_C2H2_1"/>
    <property type="match status" value="2"/>
</dbReference>
<dbReference type="GO" id="GO:0000981">
    <property type="term" value="F:DNA-binding transcription factor activity, RNA polymerase II-specific"/>
    <property type="evidence" value="ECO:0007669"/>
    <property type="project" value="TreeGrafter"/>
</dbReference>
<dbReference type="PANTHER" id="PTHR24394">
    <property type="entry name" value="ZINC FINGER PROTEIN"/>
    <property type="match status" value="1"/>
</dbReference>
<dbReference type="SMART" id="SM00355">
    <property type="entry name" value="ZnF_C2H2"/>
    <property type="match status" value="4"/>
</dbReference>